<proteinExistence type="predicted"/>
<dbReference type="NCBIfam" id="TIGR01144">
    <property type="entry name" value="ATP_synt_b"/>
    <property type="match status" value="1"/>
</dbReference>
<dbReference type="Gene3D" id="1.20.5.620">
    <property type="entry name" value="F1F0 ATP synthase subunit B, membrane domain"/>
    <property type="match status" value="1"/>
</dbReference>
<reference evidence="12" key="2">
    <citation type="journal article" date="2014" name="ISME J.">
        <title>Microbial stratification in low pH oxic and suboxic macroscopic growths along an acid mine drainage.</title>
        <authorList>
            <person name="Mendez-Garcia C."/>
            <person name="Mesa V."/>
            <person name="Sprenger R.R."/>
            <person name="Richter M."/>
            <person name="Diez M.S."/>
            <person name="Solano J."/>
            <person name="Bargiela R."/>
            <person name="Golyshina O.V."/>
            <person name="Manteca A."/>
            <person name="Ramos J.L."/>
            <person name="Gallego J.R."/>
            <person name="Llorente I."/>
            <person name="Martins Dos Santos V.A."/>
            <person name="Jensen O.N."/>
            <person name="Pelaez A.I."/>
            <person name="Sanchez J."/>
            <person name="Ferrer M."/>
        </authorList>
    </citation>
    <scope>NUCLEOTIDE SEQUENCE</scope>
</reference>
<dbReference type="Pfam" id="PF00430">
    <property type="entry name" value="ATP-synt_B"/>
    <property type="match status" value="1"/>
</dbReference>
<dbReference type="GO" id="GO:0012505">
    <property type="term" value="C:endomembrane system"/>
    <property type="evidence" value="ECO:0007669"/>
    <property type="project" value="UniProtKB-SubCell"/>
</dbReference>
<keyword evidence="5" id="KW-0812">Transmembrane</keyword>
<name>T1CDA8_9ZZZZ</name>
<reference evidence="12" key="1">
    <citation type="submission" date="2013-08" db="EMBL/GenBank/DDBJ databases">
        <authorList>
            <person name="Mendez C."/>
            <person name="Richter M."/>
            <person name="Ferrer M."/>
            <person name="Sanchez J."/>
        </authorList>
    </citation>
    <scope>NUCLEOTIDE SEQUENCE</scope>
</reference>
<evidence type="ECO:0000256" key="9">
    <source>
        <dbReference type="ARBA" id="ARBA00023136"/>
    </source>
</evidence>
<evidence type="ECO:0000256" key="4">
    <source>
        <dbReference type="ARBA" id="ARBA00022547"/>
    </source>
</evidence>
<evidence type="ECO:0000256" key="7">
    <source>
        <dbReference type="ARBA" id="ARBA00022989"/>
    </source>
</evidence>
<feature type="non-terminal residue" evidence="12">
    <location>
        <position position="1"/>
    </location>
</feature>
<organism evidence="12">
    <name type="scientific">mine drainage metagenome</name>
    <dbReference type="NCBI Taxonomy" id="410659"/>
    <lineage>
        <taxon>unclassified sequences</taxon>
        <taxon>metagenomes</taxon>
        <taxon>ecological metagenomes</taxon>
    </lineage>
</organism>
<evidence type="ECO:0000256" key="8">
    <source>
        <dbReference type="ARBA" id="ARBA00023065"/>
    </source>
</evidence>
<evidence type="ECO:0000256" key="6">
    <source>
        <dbReference type="ARBA" id="ARBA00022781"/>
    </source>
</evidence>
<dbReference type="InterPro" id="IPR005864">
    <property type="entry name" value="ATP_synth_F0_bsu_bac"/>
</dbReference>
<dbReference type="GO" id="GO:0015078">
    <property type="term" value="F:proton transmembrane transporter activity"/>
    <property type="evidence" value="ECO:0007669"/>
    <property type="project" value="InterPro"/>
</dbReference>
<dbReference type="SUPFAM" id="SSF81573">
    <property type="entry name" value="F1F0 ATP synthase subunit B, membrane domain"/>
    <property type="match status" value="1"/>
</dbReference>
<keyword evidence="8" id="KW-0406">Ion transport</keyword>
<dbReference type="InterPro" id="IPR028987">
    <property type="entry name" value="ATP_synth_B-like_membr_sf"/>
</dbReference>
<dbReference type="GO" id="GO:0015986">
    <property type="term" value="P:proton motive force-driven ATP synthesis"/>
    <property type="evidence" value="ECO:0007669"/>
    <property type="project" value="InterPro"/>
</dbReference>
<keyword evidence="9" id="KW-0472">Membrane</keyword>
<dbReference type="CDD" id="cd06503">
    <property type="entry name" value="ATP-synt_Fo_b"/>
    <property type="match status" value="1"/>
</dbReference>
<evidence type="ECO:0000256" key="1">
    <source>
        <dbReference type="ARBA" id="ARBA00004167"/>
    </source>
</evidence>
<keyword evidence="7" id="KW-1133">Transmembrane helix</keyword>
<evidence type="ECO:0000313" key="12">
    <source>
        <dbReference type="EMBL" id="EQD79428.1"/>
    </source>
</evidence>
<keyword evidence="10" id="KW-0066">ATP synthesis</keyword>
<comment type="function">
    <text evidence="11">F(1)F(0) ATP synthase produces ATP from ADP in the presence of a proton or sodium gradient. F-type ATPases consist of two structural domains, F(1) containing the extramembraneous catalytic core and F(0) containing the membrane proton channel, linked together by a central stalk and a peripheral stalk. During catalysis, ATP synthesis in the catalytic domain of F(1) is coupled via a rotary mechanism of the central stalk subunits to proton translocation.</text>
</comment>
<keyword evidence="6" id="KW-0375">Hydrogen ion transport</keyword>
<protein>
    <submittedName>
        <fullName evidence="12">ATP synthase F0, subunit B</fullName>
    </submittedName>
</protein>
<keyword evidence="3" id="KW-0813">Transport</keyword>
<evidence type="ECO:0000256" key="11">
    <source>
        <dbReference type="ARBA" id="ARBA00025198"/>
    </source>
</evidence>
<evidence type="ECO:0000256" key="10">
    <source>
        <dbReference type="ARBA" id="ARBA00023310"/>
    </source>
</evidence>
<sequence length="110" mass="12126">AERGRQDYAKAELRSQDALNEAKARASEIIALSEKQAQIIVQQAHDAAVIEANRVKAQAQAEVEQEVMRARDSLRDRVADLAVSGAEKILRREINVQAHADLLTAIQAEL</sequence>
<evidence type="ECO:0000256" key="3">
    <source>
        <dbReference type="ARBA" id="ARBA00022448"/>
    </source>
</evidence>
<dbReference type="EMBL" id="AUZX01001315">
    <property type="protein sequence ID" value="EQD79428.1"/>
    <property type="molecule type" value="Genomic_DNA"/>
</dbReference>
<gene>
    <name evidence="12" type="ORF">B1A_01738</name>
</gene>
<evidence type="ECO:0000256" key="5">
    <source>
        <dbReference type="ARBA" id="ARBA00022692"/>
    </source>
</evidence>
<accession>T1CDA8</accession>
<keyword evidence="4" id="KW-0138">CF(0)</keyword>
<evidence type="ECO:0000256" key="2">
    <source>
        <dbReference type="ARBA" id="ARBA00004308"/>
    </source>
</evidence>
<dbReference type="InterPro" id="IPR002146">
    <property type="entry name" value="ATP_synth_b/b'su_bac/chlpt"/>
</dbReference>
<comment type="subcellular location">
    <subcellularLocation>
        <location evidence="2">Endomembrane system</location>
    </subcellularLocation>
    <subcellularLocation>
        <location evidence="1">Membrane</location>
        <topology evidence="1">Single-pass membrane protein</topology>
    </subcellularLocation>
</comment>
<comment type="caution">
    <text evidence="12">The sequence shown here is derived from an EMBL/GenBank/DDBJ whole genome shotgun (WGS) entry which is preliminary data.</text>
</comment>
<dbReference type="AlphaFoldDB" id="T1CDA8"/>
<dbReference type="GO" id="GO:0045259">
    <property type="term" value="C:proton-transporting ATP synthase complex"/>
    <property type="evidence" value="ECO:0007669"/>
    <property type="project" value="UniProtKB-KW"/>
</dbReference>